<organism evidence="5 6">
    <name type="scientific">Cadophora malorum</name>
    <dbReference type="NCBI Taxonomy" id="108018"/>
    <lineage>
        <taxon>Eukaryota</taxon>
        <taxon>Fungi</taxon>
        <taxon>Dikarya</taxon>
        <taxon>Ascomycota</taxon>
        <taxon>Pezizomycotina</taxon>
        <taxon>Leotiomycetes</taxon>
        <taxon>Helotiales</taxon>
        <taxon>Ploettnerulaceae</taxon>
        <taxon>Cadophora</taxon>
    </lineage>
</organism>
<reference evidence="5" key="1">
    <citation type="submission" date="2021-02" db="EMBL/GenBank/DDBJ databases">
        <title>Genome sequence Cadophora malorum strain M34.</title>
        <authorList>
            <person name="Stefanovic E."/>
            <person name="Vu D."/>
            <person name="Scully C."/>
            <person name="Dijksterhuis J."/>
            <person name="Roader J."/>
            <person name="Houbraken J."/>
        </authorList>
    </citation>
    <scope>NUCLEOTIDE SEQUENCE</scope>
    <source>
        <strain evidence="5">M34</strain>
    </source>
</reference>
<evidence type="ECO:0000313" key="5">
    <source>
        <dbReference type="EMBL" id="KAG4410617.1"/>
    </source>
</evidence>
<evidence type="ECO:0000256" key="2">
    <source>
        <dbReference type="ARBA" id="ARBA00022729"/>
    </source>
</evidence>
<feature type="compositionally biased region" description="Low complexity" evidence="3">
    <location>
        <begin position="291"/>
        <end position="306"/>
    </location>
</feature>
<dbReference type="Proteomes" id="UP000664132">
    <property type="component" value="Unassembled WGS sequence"/>
</dbReference>
<dbReference type="EMBL" id="JAFJYH010000639">
    <property type="protein sequence ID" value="KAG4410617.1"/>
    <property type="molecule type" value="Genomic_DNA"/>
</dbReference>
<comment type="similarity">
    <text evidence="1">Belongs to the ice-binding protein family.</text>
</comment>
<proteinExistence type="inferred from homology"/>
<name>A0A8H7SZU9_9HELO</name>
<accession>A0A8H7SZU9</accession>
<evidence type="ECO:0008006" key="7">
    <source>
        <dbReference type="Google" id="ProtNLM"/>
    </source>
</evidence>
<comment type="caution">
    <text evidence="5">The sequence shown here is derived from an EMBL/GenBank/DDBJ whole genome shotgun (WGS) entry which is preliminary data.</text>
</comment>
<protein>
    <recommendedName>
        <fullName evidence="7">Antifreeze protein</fullName>
    </recommendedName>
</protein>
<dbReference type="AlphaFoldDB" id="A0A8H7SZU9"/>
<dbReference type="Pfam" id="PF11999">
    <property type="entry name" value="Ice_binding"/>
    <property type="match status" value="1"/>
</dbReference>
<evidence type="ECO:0000256" key="4">
    <source>
        <dbReference type="SAM" id="SignalP"/>
    </source>
</evidence>
<evidence type="ECO:0000256" key="3">
    <source>
        <dbReference type="SAM" id="MobiDB-lite"/>
    </source>
</evidence>
<feature type="region of interest" description="Disordered" evidence="3">
    <location>
        <begin position="257"/>
        <end position="306"/>
    </location>
</feature>
<dbReference type="OrthoDB" id="10264374at2759"/>
<dbReference type="InterPro" id="IPR021884">
    <property type="entry name" value="Ice-bd_prot"/>
</dbReference>
<evidence type="ECO:0000256" key="1">
    <source>
        <dbReference type="ARBA" id="ARBA00005445"/>
    </source>
</evidence>
<gene>
    <name evidence="5" type="ORF">IFR04_016246</name>
</gene>
<feature type="compositionally biased region" description="Polar residues" evidence="3">
    <location>
        <begin position="263"/>
        <end position="290"/>
    </location>
</feature>
<keyword evidence="6" id="KW-1185">Reference proteome</keyword>
<sequence>MSLLVILGVFELFTLCSAQIDLGTAEPYGIYGAASVTNTGATVINGDLGTGGTSVTGFPPGIINGDLAVGGQTTTVDLDATAAFTTINGLGSDADLTGQDLGNQNLLPGTYTFTAAAQLTGTLTLVGTGSADDAWYFQIGTALTTASNSAVLINGGQECQVFWAVGSSATIGLGTSFIGTILADQSVTFGTGASLAGRAFGLGATVTLDTNVVNVPAACAVASSSSIAQPSSTPSVPASLGSTSASNILTSTSLVPSSLTPSATNVPTDLSTGLPTSATVDPTTDPSTVATQSPTSTTPLSTVQPSSVPLSATFTGTFTSLSTAGP</sequence>
<keyword evidence="2 4" id="KW-0732">Signal</keyword>
<evidence type="ECO:0000313" key="6">
    <source>
        <dbReference type="Proteomes" id="UP000664132"/>
    </source>
</evidence>
<feature type="signal peptide" evidence="4">
    <location>
        <begin position="1"/>
        <end position="18"/>
    </location>
</feature>
<feature type="chain" id="PRO_5034890158" description="Antifreeze protein" evidence="4">
    <location>
        <begin position="19"/>
        <end position="326"/>
    </location>
</feature>